<keyword evidence="4 8" id="KW-0808">Transferase</keyword>
<evidence type="ECO:0000256" key="2">
    <source>
        <dbReference type="ARBA" id="ARBA00022428"/>
    </source>
</evidence>
<keyword evidence="2 8" id="KW-0474">Menaquinone biosynthesis</keyword>
<comment type="catalytic activity">
    <reaction evidence="8">
        <text>an all-trans-polyprenyl diphosphate + 1,4-dihydroxy-2-naphthoate + H(+) = a 2-demethylmenaquinol + CO2 + diphosphate</text>
        <dbReference type="Rhea" id="RHEA:26478"/>
        <dbReference type="Rhea" id="RHEA-COMP:9563"/>
        <dbReference type="Rhea" id="RHEA-COMP:9564"/>
        <dbReference type="ChEBI" id="CHEBI:11173"/>
        <dbReference type="ChEBI" id="CHEBI:15378"/>
        <dbReference type="ChEBI" id="CHEBI:16526"/>
        <dbReference type="ChEBI" id="CHEBI:33019"/>
        <dbReference type="ChEBI" id="CHEBI:55437"/>
        <dbReference type="ChEBI" id="CHEBI:58914"/>
        <dbReference type="EC" id="2.5.1.74"/>
    </reaction>
</comment>
<protein>
    <recommendedName>
        <fullName evidence="8 9">1,4-dihydroxy-2-naphthoate octaprenyltransferase</fullName>
        <shortName evidence="8">DHNA-octaprenyltransferase</shortName>
        <ecNumber evidence="8 9">2.5.1.74</ecNumber>
    </recommendedName>
</protein>
<evidence type="ECO:0000256" key="4">
    <source>
        <dbReference type="ARBA" id="ARBA00022679"/>
    </source>
</evidence>
<evidence type="ECO:0000256" key="5">
    <source>
        <dbReference type="ARBA" id="ARBA00022692"/>
    </source>
</evidence>
<organism evidence="10 11">
    <name type="scientific">Limihaloglobus sulfuriphilus</name>
    <dbReference type="NCBI Taxonomy" id="1851148"/>
    <lineage>
        <taxon>Bacteria</taxon>
        <taxon>Pseudomonadati</taxon>
        <taxon>Planctomycetota</taxon>
        <taxon>Phycisphaerae</taxon>
        <taxon>Sedimentisphaerales</taxon>
        <taxon>Sedimentisphaeraceae</taxon>
        <taxon>Limihaloglobus</taxon>
    </lineage>
</organism>
<dbReference type="InterPro" id="IPR044878">
    <property type="entry name" value="UbiA_sf"/>
</dbReference>
<evidence type="ECO:0000256" key="3">
    <source>
        <dbReference type="ARBA" id="ARBA00022475"/>
    </source>
</evidence>
<dbReference type="PIRSF" id="PIRSF005355">
    <property type="entry name" value="UBIAD1"/>
    <property type="match status" value="1"/>
</dbReference>
<dbReference type="UniPathway" id="UPA00079">
    <property type="reaction ID" value="UER00168"/>
</dbReference>
<comment type="function">
    <text evidence="8">Conversion of 1,4-dihydroxy-2-naphthoate (DHNA) to demethylmenaquinone (DMK).</text>
</comment>
<reference evidence="11" key="1">
    <citation type="submission" date="2017-02" db="EMBL/GenBank/DDBJ databases">
        <title>Comparative genomics and description of representatives of a novel lineage of planctomycetes thriving in anoxic sediments.</title>
        <authorList>
            <person name="Spring S."/>
            <person name="Bunk B."/>
            <person name="Sproer C."/>
        </authorList>
    </citation>
    <scope>NUCLEOTIDE SEQUENCE [LARGE SCALE GENOMIC DNA]</scope>
    <source>
        <strain evidence="11">SM-Chi-D1</strain>
    </source>
</reference>
<dbReference type="Gene3D" id="1.10.357.140">
    <property type="entry name" value="UbiA prenyltransferase"/>
    <property type="match status" value="1"/>
</dbReference>
<keyword evidence="11" id="KW-1185">Reference proteome</keyword>
<gene>
    <name evidence="8 10" type="primary">menA</name>
    <name evidence="10" type="ORF">SMSP2_00158</name>
</gene>
<dbReference type="EMBL" id="CP019646">
    <property type="protein sequence ID" value="AQQ69824.1"/>
    <property type="molecule type" value="Genomic_DNA"/>
</dbReference>
<evidence type="ECO:0000313" key="10">
    <source>
        <dbReference type="EMBL" id="AQQ69824.1"/>
    </source>
</evidence>
<dbReference type="RefSeq" id="WP_146682130.1">
    <property type="nucleotide sequence ID" value="NZ_CP019646.1"/>
</dbReference>
<dbReference type="GO" id="GO:0046428">
    <property type="term" value="F:1,4-dihydroxy-2-naphthoate polyprenyltransferase activity"/>
    <property type="evidence" value="ECO:0007669"/>
    <property type="project" value="UniProtKB-UniRule"/>
</dbReference>
<dbReference type="Pfam" id="PF01040">
    <property type="entry name" value="UbiA"/>
    <property type="match status" value="1"/>
</dbReference>
<name>A0A1Q2MAX6_9BACT</name>
<keyword evidence="3 8" id="KW-1003">Cell membrane</keyword>
<feature type="transmembrane region" description="Helical" evidence="8">
    <location>
        <begin position="171"/>
        <end position="190"/>
    </location>
</feature>
<dbReference type="STRING" id="1851148.SMSP2_00158"/>
<evidence type="ECO:0000256" key="8">
    <source>
        <dbReference type="HAMAP-Rule" id="MF_01937"/>
    </source>
</evidence>
<accession>A0A1Q2MAX6</accession>
<evidence type="ECO:0000256" key="7">
    <source>
        <dbReference type="ARBA" id="ARBA00023136"/>
    </source>
</evidence>
<dbReference type="NCBIfam" id="TIGR00751">
    <property type="entry name" value="menA"/>
    <property type="match status" value="1"/>
</dbReference>
<dbReference type="GO" id="GO:0042371">
    <property type="term" value="P:vitamin K biosynthetic process"/>
    <property type="evidence" value="ECO:0007669"/>
    <property type="project" value="TreeGrafter"/>
</dbReference>
<dbReference type="HAMAP" id="MF_01937">
    <property type="entry name" value="MenA_1"/>
    <property type="match status" value="1"/>
</dbReference>
<dbReference type="KEGG" id="pbas:SMSP2_00158"/>
<dbReference type="GO" id="GO:0009234">
    <property type="term" value="P:menaquinone biosynthetic process"/>
    <property type="evidence" value="ECO:0007669"/>
    <property type="project" value="UniProtKB-UniRule"/>
</dbReference>
<dbReference type="EC" id="2.5.1.74" evidence="8 9"/>
<dbReference type="Proteomes" id="UP000188181">
    <property type="component" value="Chromosome"/>
</dbReference>
<evidence type="ECO:0000256" key="9">
    <source>
        <dbReference type="NCBIfam" id="TIGR00751"/>
    </source>
</evidence>
<comment type="pathway">
    <text evidence="8">Quinol/quinone metabolism; menaquinone biosynthesis; menaquinol from 1,4-dihydroxy-2-naphthoate: step 1/2.</text>
</comment>
<keyword evidence="6 8" id="KW-1133">Transmembrane helix</keyword>
<dbReference type="InterPro" id="IPR004657">
    <property type="entry name" value="MenA"/>
</dbReference>
<dbReference type="AlphaFoldDB" id="A0A1Q2MAX6"/>
<comment type="subcellular location">
    <subcellularLocation>
        <location evidence="8">Cell membrane</location>
        <topology evidence="8">Multi-pass membrane protein</topology>
    </subcellularLocation>
    <subcellularLocation>
        <location evidence="1">Membrane</location>
        <topology evidence="1">Multi-pass membrane protein</topology>
    </subcellularLocation>
</comment>
<dbReference type="PANTHER" id="PTHR13929:SF0">
    <property type="entry name" value="UBIA PRENYLTRANSFERASE DOMAIN-CONTAINING PROTEIN 1"/>
    <property type="match status" value="1"/>
</dbReference>
<feature type="transmembrane region" description="Helical" evidence="8">
    <location>
        <begin position="218"/>
        <end position="236"/>
    </location>
</feature>
<evidence type="ECO:0000256" key="1">
    <source>
        <dbReference type="ARBA" id="ARBA00004141"/>
    </source>
</evidence>
<dbReference type="InterPro" id="IPR026046">
    <property type="entry name" value="UBIAD1"/>
</dbReference>
<keyword evidence="5 8" id="KW-0812">Transmembrane</keyword>
<comment type="similarity">
    <text evidence="8">Belongs to the MenA family. Type 1 subfamily.</text>
</comment>
<feature type="transmembrane region" description="Helical" evidence="8">
    <location>
        <begin position="147"/>
        <end position="165"/>
    </location>
</feature>
<sequence>MQNAAIKHWIMAIRPKTLFASISPVLLAGAFAGKTDPMSILLFISCMSVAVLLQSAANLANDYYDWQYGTDRSDRLGPARVTAGSLIKAHHIKTAFLLLIAASAVPGLFIVFSTDRRLIILGAVCMVLAVAYTSKPLKLAYRGFGETAAFIFFGIVPCSATYYVLTGGADIPNLLGGIMCGLFAAAIMAVNNLRDIHTDKLSGKTTIAGLLGEKKARIFTIALITIAILSPAAIAAASGKPLIVLAVIMLIPNIKSFKRLLTEPISKNFNLSLAATAKTEFLSTAATSILWLI</sequence>
<dbReference type="GO" id="GO:0005886">
    <property type="term" value="C:plasma membrane"/>
    <property type="evidence" value="ECO:0007669"/>
    <property type="project" value="UniProtKB-SubCell"/>
</dbReference>
<dbReference type="PANTHER" id="PTHR13929">
    <property type="entry name" value="1,4-DIHYDROXY-2-NAPHTHOATE OCTAPRENYLTRANSFERASE"/>
    <property type="match status" value="1"/>
</dbReference>
<keyword evidence="7 8" id="KW-0472">Membrane</keyword>
<proteinExistence type="inferred from homology"/>
<feature type="transmembrane region" description="Helical" evidence="8">
    <location>
        <begin position="118"/>
        <end position="135"/>
    </location>
</feature>
<evidence type="ECO:0000256" key="6">
    <source>
        <dbReference type="ARBA" id="ARBA00022989"/>
    </source>
</evidence>
<feature type="transmembrane region" description="Helical" evidence="8">
    <location>
        <begin position="95"/>
        <end position="112"/>
    </location>
</feature>
<dbReference type="InterPro" id="IPR000537">
    <property type="entry name" value="UbiA_prenyltransferase"/>
</dbReference>
<evidence type="ECO:0000313" key="11">
    <source>
        <dbReference type="Proteomes" id="UP000188181"/>
    </source>
</evidence>
<dbReference type="CDD" id="cd13962">
    <property type="entry name" value="PT_UbiA_UBIAD1"/>
    <property type="match status" value="1"/>
</dbReference>
<feature type="transmembrane region" description="Helical" evidence="8">
    <location>
        <begin position="42"/>
        <end position="60"/>
    </location>
</feature>
<dbReference type="OrthoDB" id="9767568at2"/>